<dbReference type="VEuPathDB" id="FungiDB:RhiirA1_400974"/>
<feature type="region of interest" description="Disordered" evidence="1">
    <location>
        <begin position="26"/>
        <end position="67"/>
    </location>
</feature>
<reference evidence="2 3" key="1">
    <citation type="submission" date="2017-10" db="EMBL/GenBank/DDBJ databases">
        <title>Extensive intraspecific genome diversity in a model arbuscular mycorrhizal fungus.</title>
        <authorList>
            <person name="Chen E.C.H."/>
            <person name="Morin E."/>
            <person name="Baudet D."/>
            <person name="Noel J."/>
            <person name="Ndikumana S."/>
            <person name="Charron P."/>
            <person name="St-Onge C."/>
            <person name="Giorgi J."/>
            <person name="Grigoriev I.V."/>
            <person name="Roux C."/>
            <person name="Martin F.M."/>
            <person name="Corradi N."/>
        </authorList>
    </citation>
    <scope>NUCLEOTIDE SEQUENCE [LARGE SCALE GENOMIC DNA]</scope>
    <source>
        <strain evidence="2 3">A1</strain>
    </source>
</reference>
<sequence>MNFIWDKQTVEVPVEYRLMPQEKRKLQELVDSNAQSKEESDKDDTDEEETDDDFIKEEEEEFEDDEPEERVFFTMQFEKPKRLMRNRYHNSKRKAEKFKMMPPKKATWVYDWKGPKAKCWCRNSLYSPEDACYFCQDDLITYQSVCRLSPTILKELNRGRCDDGVVPSEEQQKLALTNQPYNQLILKKVAAENDRQLCYHCGQKTHLEYEQISKEVEYYHVEVGSGIEITLPPLR</sequence>
<reference evidence="2 3" key="2">
    <citation type="submission" date="2017-10" db="EMBL/GenBank/DDBJ databases">
        <title>Genome analyses suggest a sexual origin of heterokaryosis in a supposedly ancient asexual fungus.</title>
        <authorList>
            <person name="Corradi N."/>
            <person name="Sedzielewska K."/>
            <person name="Noel J."/>
            <person name="Charron P."/>
            <person name="Farinelli L."/>
            <person name="Marton T."/>
            <person name="Kruger M."/>
            <person name="Pelin A."/>
            <person name="Brachmann A."/>
            <person name="Corradi N."/>
        </authorList>
    </citation>
    <scope>NUCLEOTIDE SEQUENCE [LARGE SCALE GENOMIC DNA]</scope>
    <source>
        <strain evidence="2 3">A1</strain>
    </source>
</reference>
<comment type="caution">
    <text evidence="2">The sequence shown here is derived from an EMBL/GenBank/DDBJ whole genome shotgun (WGS) entry which is preliminary data.</text>
</comment>
<accession>A0A2N0R3X4</accession>
<dbReference type="VEuPathDB" id="FungiDB:FUN_004181"/>
<name>A0A2N0R3X4_9GLOM</name>
<dbReference type="Proteomes" id="UP000232688">
    <property type="component" value="Unassembled WGS sequence"/>
</dbReference>
<evidence type="ECO:0000313" key="3">
    <source>
        <dbReference type="Proteomes" id="UP000232688"/>
    </source>
</evidence>
<proteinExistence type="predicted"/>
<organism evidence="2 3">
    <name type="scientific">Rhizophagus irregularis</name>
    <dbReference type="NCBI Taxonomy" id="588596"/>
    <lineage>
        <taxon>Eukaryota</taxon>
        <taxon>Fungi</taxon>
        <taxon>Fungi incertae sedis</taxon>
        <taxon>Mucoromycota</taxon>
        <taxon>Glomeromycotina</taxon>
        <taxon>Glomeromycetes</taxon>
        <taxon>Glomerales</taxon>
        <taxon>Glomeraceae</taxon>
        <taxon>Rhizophagus</taxon>
    </lineage>
</organism>
<feature type="compositionally biased region" description="Acidic residues" evidence="1">
    <location>
        <begin position="41"/>
        <end position="67"/>
    </location>
</feature>
<evidence type="ECO:0000256" key="1">
    <source>
        <dbReference type="SAM" id="MobiDB-lite"/>
    </source>
</evidence>
<evidence type="ECO:0000313" key="2">
    <source>
        <dbReference type="EMBL" id="PKC57999.1"/>
    </source>
</evidence>
<dbReference type="AlphaFoldDB" id="A0A2N0R3X4"/>
<gene>
    <name evidence="2" type="ORF">RhiirA1_400974</name>
</gene>
<protein>
    <submittedName>
        <fullName evidence="2">Uncharacterized protein</fullName>
    </submittedName>
</protein>
<dbReference type="EMBL" id="LLXH01001659">
    <property type="protein sequence ID" value="PKC57999.1"/>
    <property type="molecule type" value="Genomic_DNA"/>
</dbReference>